<feature type="transmembrane region" description="Helical" evidence="2">
    <location>
        <begin position="701"/>
        <end position="723"/>
    </location>
</feature>
<keyword evidence="2" id="KW-0812">Transmembrane</keyword>
<keyword evidence="2" id="KW-1133">Transmembrane helix</keyword>
<name>A0A6A5WR81_9PLEO</name>
<keyword evidence="4" id="KW-1185">Reference proteome</keyword>
<evidence type="ECO:0000313" key="3">
    <source>
        <dbReference type="EMBL" id="KAF2003578.1"/>
    </source>
</evidence>
<feature type="transmembrane region" description="Helical" evidence="2">
    <location>
        <begin position="659"/>
        <end position="680"/>
    </location>
</feature>
<feature type="region of interest" description="Disordered" evidence="1">
    <location>
        <begin position="759"/>
        <end position="789"/>
    </location>
</feature>
<dbReference type="Proteomes" id="UP000799779">
    <property type="component" value="Unassembled WGS sequence"/>
</dbReference>
<keyword evidence="2" id="KW-0472">Membrane</keyword>
<proteinExistence type="predicted"/>
<evidence type="ECO:0000256" key="1">
    <source>
        <dbReference type="SAM" id="MobiDB-lite"/>
    </source>
</evidence>
<reference evidence="3" key="1">
    <citation type="journal article" date="2020" name="Stud. Mycol.">
        <title>101 Dothideomycetes genomes: a test case for predicting lifestyles and emergence of pathogens.</title>
        <authorList>
            <person name="Haridas S."/>
            <person name="Albert R."/>
            <person name="Binder M."/>
            <person name="Bloem J."/>
            <person name="Labutti K."/>
            <person name="Salamov A."/>
            <person name="Andreopoulos B."/>
            <person name="Baker S."/>
            <person name="Barry K."/>
            <person name="Bills G."/>
            <person name="Bluhm B."/>
            <person name="Cannon C."/>
            <person name="Castanera R."/>
            <person name="Culley D."/>
            <person name="Daum C."/>
            <person name="Ezra D."/>
            <person name="Gonzalez J."/>
            <person name="Henrissat B."/>
            <person name="Kuo A."/>
            <person name="Liang C."/>
            <person name="Lipzen A."/>
            <person name="Lutzoni F."/>
            <person name="Magnuson J."/>
            <person name="Mondo S."/>
            <person name="Nolan M."/>
            <person name="Ohm R."/>
            <person name="Pangilinan J."/>
            <person name="Park H.-J."/>
            <person name="Ramirez L."/>
            <person name="Alfaro M."/>
            <person name="Sun H."/>
            <person name="Tritt A."/>
            <person name="Yoshinaga Y."/>
            <person name="Zwiers L.-H."/>
            <person name="Turgeon B."/>
            <person name="Goodwin S."/>
            <person name="Spatafora J."/>
            <person name="Crous P."/>
            <person name="Grigoriev I."/>
        </authorList>
    </citation>
    <scope>NUCLEOTIDE SEQUENCE</scope>
    <source>
        <strain evidence="3">CBS 123094</strain>
    </source>
</reference>
<evidence type="ECO:0000313" key="4">
    <source>
        <dbReference type="Proteomes" id="UP000799779"/>
    </source>
</evidence>
<protein>
    <submittedName>
        <fullName evidence="3">Uncharacterized protein</fullName>
    </submittedName>
</protein>
<feature type="region of interest" description="Disordered" evidence="1">
    <location>
        <begin position="130"/>
        <end position="184"/>
    </location>
</feature>
<accession>A0A6A5WR81</accession>
<sequence>MIEYQIYVNKLARKLPGSYNRLKQFLDSGSCSCCRRGKEETVLCSCADEGGKCCCPKNESKDEHNACPACSEPGKHDCKTTSMEDKVRIYELWPKEEKWTEFLKEHTFHVSKDEEFQKLLVQLQDKSFDPDPDDACHLPKGKVKVPNSKRPINVPDEVAESAAQGTRRNRRPQGRTSKSTCSSEWSEQESLLSNPCRIITVSHLSPNVAKILGSRFNISADFFNRHLPGTEAISGRLVSRLPSAVQIDLDELYESYNSFEEVWGTNDPVQYGHYVIDKAIREHFRFPIGWDYFPISKTDFEDSKTNVRMKSGYEVLLREDTEGDVKNIFQFNLDHRISVYANPPISPRTVIIIFYPKLRIHLPRHEPTEVNFTDTWKGRWWDRPLETFGNSVMKRTVQTFSKPKDIKQPQSKRRAEHGMDDCKVHNEPYLKFRSIPNHVPTPEEFDMMTNDPDDYDLRNWEEDRQKQSLAYVYHSCIKWHLKTHFCAIRDKTSHFYKEHEGDSFTHVYAFPLYSMVSAYWARLVIRRSFDLDLLEWRSKNRLNSTMIEEIKSRRIAIARHQRNIGSSLSTLRGLVSLERGYDPMEYNLSTWTGGGNGLVQSGDDDSWQRVWGDFVELKSSMDALEVRANKIQEGTMGLLNVVQKEKAEVSSRASSRLNVGGAIFAIVLLPFSIIPQFFQMTHDESKTGAPGSKQIMSGKRYALYNFYGVLAFICMWLTCMVLYKVLWEGFDSLKDDFRYHYNRRERSGYFRERKLRADEKVKEKEKDAPKNGHIGLIHHKRRQLDEGEA</sequence>
<gene>
    <name evidence="3" type="ORF">P154DRAFT_573175</name>
</gene>
<dbReference type="EMBL" id="ML977572">
    <property type="protein sequence ID" value="KAF2003578.1"/>
    <property type="molecule type" value="Genomic_DNA"/>
</dbReference>
<dbReference type="AlphaFoldDB" id="A0A6A5WR81"/>
<evidence type="ECO:0000256" key="2">
    <source>
        <dbReference type="SAM" id="Phobius"/>
    </source>
</evidence>
<organism evidence="3 4">
    <name type="scientific">Amniculicola lignicola CBS 123094</name>
    <dbReference type="NCBI Taxonomy" id="1392246"/>
    <lineage>
        <taxon>Eukaryota</taxon>
        <taxon>Fungi</taxon>
        <taxon>Dikarya</taxon>
        <taxon>Ascomycota</taxon>
        <taxon>Pezizomycotina</taxon>
        <taxon>Dothideomycetes</taxon>
        <taxon>Pleosporomycetidae</taxon>
        <taxon>Pleosporales</taxon>
        <taxon>Amniculicolaceae</taxon>
        <taxon>Amniculicola</taxon>
    </lineage>
</organism>
<dbReference type="OrthoDB" id="4127610at2759"/>
<feature type="compositionally biased region" description="Basic and acidic residues" evidence="1">
    <location>
        <begin position="759"/>
        <end position="770"/>
    </location>
</feature>